<reference evidence="1 2" key="1">
    <citation type="submission" date="2019-07" db="EMBL/GenBank/DDBJ databases">
        <title>Diversity of Bacteria from Kongsfjorden, Arctic.</title>
        <authorList>
            <person name="Yu Y."/>
        </authorList>
    </citation>
    <scope>NUCLEOTIDE SEQUENCE [LARGE SCALE GENOMIC DNA]</scope>
    <source>
        <strain evidence="1 2">SM1923</strain>
    </source>
</reference>
<dbReference type="InterPro" id="IPR053786">
    <property type="entry name" value="LEPRxLL_CS"/>
</dbReference>
<accession>A0A558HEF0</accession>
<dbReference type="Proteomes" id="UP000319941">
    <property type="component" value="Unassembled WGS sequence"/>
</dbReference>
<gene>
    <name evidence="1" type="ORF">FQP86_16775</name>
</gene>
<dbReference type="AlphaFoldDB" id="A0A558HEF0"/>
<evidence type="ECO:0000313" key="1">
    <source>
        <dbReference type="EMBL" id="TVU67520.1"/>
    </source>
</evidence>
<name>A0A558HEF0_9GAMM</name>
<sequence length="38" mass="4167">MYNHKTPKHPRPALIRSLEPRFLFDGAAVGTAADTATD</sequence>
<comment type="caution">
    <text evidence="1">The sequence shown here is derived from an EMBL/GenBank/DDBJ whole genome shotgun (WGS) entry which is preliminary data.</text>
</comment>
<proteinExistence type="predicted"/>
<dbReference type="NCBIfam" id="NF012209">
    <property type="entry name" value="LEPR-8K"/>
    <property type="match status" value="1"/>
</dbReference>
<protein>
    <submittedName>
        <fullName evidence="1">LEPR-XLL domain-containing protein</fullName>
    </submittedName>
</protein>
<dbReference type="EMBL" id="VNFH01000014">
    <property type="protein sequence ID" value="TVU67520.1"/>
    <property type="molecule type" value="Genomic_DNA"/>
</dbReference>
<evidence type="ECO:0000313" key="2">
    <source>
        <dbReference type="Proteomes" id="UP000319941"/>
    </source>
</evidence>
<organism evidence="1 2">
    <name type="scientific">Cobetia crustatorum</name>
    <dbReference type="NCBI Taxonomy" id="553385"/>
    <lineage>
        <taxon>Bacteria</taxon>
        <taxon>Pseudomonadati</taxon>
        <taxon>Pseudomonadota</taxon>
        <taxon>Gammaproteobacteria</taxon>
        <taxon>Oceanospirillales</taxon>
        <taxon>Halomonadaceae</taxon>
        <taxon>Cobetia</taxon>
    </lineage>
</organism>
<keyword evidence="2" id="KW-1185">Reference proteome</keyword>